<protein>
    <recommendedName>
        <fullName evidence="8">Ferritin</fullName>
        <ecNumber evidence="8">1.16.3.2</ecNumber>
    </recommendedName>
</protein>
<gene>
    <name evidence="10" type="ORF">Premu_2531</name>
</gene>
<dbReference type="InterPro" id="IPR008331">
    <property type="entry name" value="Ferritin_DPS_dom"/>
</dbReference>
<dbReference type="PROSITE" id="PS50905">
    <property type="entry name" value="FERRITIN_LIKE"/>
    <property type="match status" value="1"/>
</dbReference>
<dbReference type="HOGENOM" id="CLU_065681_1_2_10"/>
<dbReference type="GO" id="GO:0008198">
    <property type="term" value="F:ferrous iron binding"/>
    <property type="evidence" value="ECO:0007669"/>
    <property type="project" value="TreeGrafter"/>
</dbReference>
<dbReference type="GO" id="GO:0006826">
    <property type="term" value="P:iron ion transport"/>
    <property type="evidence" value="ECO:0007669"/>
    <property type="project" value="InterPro"/>
</dbReference>
<keyword evidence="4" id="KW-0560">Oxidoreductase</keyword>
<feature type="binding site" evidence="7">
    <location>
        <position position="54"/>
    </location>
    <ligand>
        <name>Fe cation</name>
        <dbReference type="ChEBI" id="CHEBI:24875"/>
        <label>1</label>
    </ligand>
</feature>
<dbReference type="PANTHER" id="PTHR11431:SF127">
    <property type="entry name" value="BACTERIAL NON-HEME FERRITIN"/>
    <property type="match status" value="1"/>
</dbReference>
<dbReference type="GO" id="GO:0006879">
    <property type="term" value="P:intracellular iron ion homeostasis"/>
    <property type="evidence" value="ECO:0007669"/>
    <property type="project" value="UniProtKB-KW"/>
</dbReference>
<keyword evidence="5 7" id="KW-0408">Iron</keyword>
<dbReference type="GO" id="GO:0004322">
    <property type="term" value="F:ferroxidase activity"/>
    <property type="evidence" value="ECO:0007669"/>
    <property type="project" value="TreeGrafter"/>
</dbReference>
<evidence type="ECO:0000256" key="8">
    <source>
        <dbReference type="RuleBase" id="RU361145"/>
    </source>
</evidence>
<comment type="similarity">
    <text evidence="1 8">Belongs to the ferritin family. Prokaryotic subfamily.</text>
</comment>
<accession>F8NAY0</accession>
<reference evidence="11" key="1">
    <citation type="journal article" date="2011" name="Stand. Genomic Sci.">
        <title>Non-contiguous finished genome sequence of the opportunistic oral pathogen Prevotella multisaccharivorax type strain (PPPA20).</title>
        <authorList>
            <person name="Pati A."/>
            <person name="Gronow S."/>
            <person name="Lu M."/>
            <person name="Lapidus A."/>
            <person name="Nolan M."/>
            <person name="Lucas S."/>
            <person name="Hammon N."/>
            <person name="Deshpande S."/>
            <person name="Cheng J.F."/>
            <person name="Tapia R."/>
            <person name="Han C."/>
            <person name="Goodwin L."/>
            <person name="Pitluck S."/>
            <person name="Liolios K."/>
            <person name="Pagani I."/>
            <person name="Mavromatis K."/>
            <person name="Mikhailova N."/>
            <person name="Huntemann M."/>
            <person name="Chen A."/>
            <person name="Palaniappan K."/>
            <person name="Land M."/>
            <person name="Hauser L."/>
            <person name="Detter J.C."/>
            <person name="Brambilla E.M."/>
            <person name="Rohde M."/>
            <person name="Goker M."/>
            <person name="Woyke T."/>
            <person name="Bristow J."/>
            <person name="Eisen J.A."/>
            <person name="Markowitz V."/>
            <person name="Hugenholtz P."/>
            <person name="Kyrpides N.C."/>
            <person name="Klenk H.P."/>
            <person name="Ivanova N."/>
        </authorList>
    </citation>
    <scope>NUCLEOTIDE SEQUENCE [LARGE SCALE GENOMIC DNA]</scope>
    <source>
        <strain evidence="11">DSM 17128</strain>
    </source>
</reference>
<dbReference type="InterPro" id="IPR041719">
    <property type="entry name" value="Ferritin_prok"/>
</dbReference>
<dbReference type="CDD" id="cd01055">
    <property type="entry name" value="Nonheme_Ferritin"/>
    <property type="match status" value="1"/>
</dbReference>
<dbReference type="OrthoDB" id="9801481at2"/>
<evidence type="ECO:0000256" key="5">
    <source>
        <dbReference type="ARBA" id="ARBA00023004"/>
    </source>
</evidence>
<evidence type="ECO:0000256" key="3">
    <source>
        <dbReference type="ARBA" id="ARBA00022723"/>
    </source>
</evidence>
<feature type="binding site" evidence="7">
    <location>
        <position position="128"/>
    </location>
    <ligand>
        <name>Fe cation</name>
        <dbReference type="ChEBI" id="CHEBI:24875"/>
        <label>1</label>
    </ligand>
</feature>
<comment type="function">
    <text evidence="6">May alleviate iron toxicity in the presence of oxygen.</text>
</comment>
<dbReference type="GO" id="GO:0008199">
    <property type="term" value="F:ferric iron binding"/>
    <property type="evidence" value="ECO:0007669"/>
    <property type="project" value="InterPro"/>
</dbReference>
<keyword evidence="3 7" id="KW-0479">Metal-binding</keyword>
<feature type="binding site" evidence="7">
    <location>
        <position position="51"/>
    </location>
    <ligand>
        <name>Fe cation</name>
        <dbReference type="ChEBI" id="CHEBI:24875"/>
        <label>1</label>
    </ligand>
</feature>
<proteinExistence type="inferred from homology"/>
<dbReference type="GO" id="GO:0042802">
    <property type="term" value="F:identical protein binding"/>
    <property type="evidence" value="ECO:0007669"/>
    <property type="project" value="UniProtKB-ARBA"/>
</dbReference>
<dbReference type="SUPFAM" id="SSF47240">
    <property type="entry name" value="Ferritin-like"/>
    <property type="match status" value="1"/>
</dbReference>
<dbReference type="GO" id="GO:0005829">
    <property type="term" value="C:cytosol"/>
    <property type="evidence" value="ECO:0007669"/>
    <property type="project" value="TreeGrafter"/>
</dbReference>
<feature type="domain" description="Ferritin-like diiron" evidence="9">
    <location>
        <begin position="1"/>
        <end position="146"/>
    </location>
</feature>
<dbReference type="FunFam" id="1.20.1260.10:FF:000001">
    <property type="entry name" value="Non-heme ferritin"/>
    <property type="match status" value="1"/>
</dbReference>
<sequence>MDISKKMQDAFNAQITQELYSSNLYLEMAFWFRKEGWNGFASWMTKQSAEEKNHALRMADFVLNRGGEAHVGAIDAPQTDFKDPKQIFETTMDHEKKVSDLIYQLAEKAEEEKDRASVNFIDTFVDEQVEEEKSVRDILNLFRHRDGHTVANIDDILGARKEE</sequence>
<organism evidence="10 11">
    <name type="scientific">Hallella multisaccharivorax DSM 17128</name>
    <dbReference type="NCBI Taxonomy" id="688246"/>
    <lineage>
        <taxon>Bacteria</taxon>
        <taxon>Pseudomonadati</taxon>
        <taxon>Bacteroidota</taxon>
        <taxon>Bacteroidia</taxon>
        <taxon>Bacteroidales</taxon>
        <taxon>Prevotellaceae</taxon>
        <taxon>Hallella</taxon>
    </lineage>
</organism>
<evidence type="ECO:0000256" key="1">
    <source>
        <dbReference type="ARBA" id="ARBA00006950"/>
    </source>
</evidence>
<dbReference type="EMBL" id="GL945017">
    <property type="protein sequence ID" value="EGN57888.1"/>
    <property type="molecule type" value="Genomic_DNA"/>
</dbReference>
<dbReference type="PANTHER" id="PTHR11431">
    <property type="entry name" value="FERRITIN"/>
    <property type="match status" value="1"/>
</dbReference>
<dbReference type="STRING" id="688246.Premu_2531"/>
<dbReference type="InterPro" id="IPR009078">
    <property type="entry name" value="Ferritin-like_SF"/>
</dbReference>
<evidence type="ECO:0000259" key="9">
    <source>
        <dbReference type="PROSITE" id="PS50905"/>
    </source>
</evidence>
<evidence type="ECO:0000256" key="7">
    <source>
        <dbReference type="PIRSR" id="PIRSR601519-1"/>
    </source>
</evidence>
<dbReference type="InterPro" id="IPR009040">
    <property type="entry name" value="Ferritin-like_diiron"/>
</dbReference>
<comment type="catalytic activity">
    <reaction evidence="8">
        <text>4 Fe(2+) + O2 + 6 H2O = 4 iron(III) oxide-hydroxide + 12 H(+)</text>
        <dbReference type="Rhea" id="RHEA:11972"/>
        <dbReference type="ChEBI" id="CHEBI:15377"/>
        <dbReference type="ChEBI" id="CHEBI:15378"/>
        <dbReference type="ChEBI" id="CHEBI:15379"/>
        <dbReference type="ChEBI" id="CHEBI:29033"/>
        <dbReference type="ChEBI" id="CHEBI:78619"/>
        <dbReference type="EC" id="1.16.3.2"/>
    </reaction>
</comment>
<dbReference type="RefSeq" id="WP_007575746.1">
    <property type="nucleotide sequence ID" value="NZ_BPTS01000002.1"/>
</dbReference>
<comment type="function">
    <text evidence="8">Iron-storage protein.</text>
</comment>
<dbReference type="AlphaFoldDB" id="F8NAY0"/>
<name>F8NAY0_9BACT</name>
<dbReference type="InterPro" id="IPR001519">
    <property type="entry name" value="Ferritin"/>
</dbReference>
<keyword evidence="2 8" id="KW-0409">Iron storage</keyword>
<keyword evidence="11" id="KW-1185">Reference proteome</keyword>
<feature type="binding site" evidence="7">
    <location>
        <position position="95"/>
    </location>
    <ligand>
        <name>Fe cation</name>
        <dbReference type="ChEBI" id="CHEBI:24875"/>
        <label>1</label>
    </ligand>
</feature>
<evidence type="ECO:0000256" key="6">
    <source>
        <dbReference type="ARBA" id="ARBA00054546"/>
    </source>
</evidence>
<comment type="subcellular location">
    <subcellularLocation>
        <location evidence="8">Cytoplasm</location>
    </subcellularLocation>
</comment>
<evidence type="ECO:0000256" key="2">
    <source>
        <dbReference type="ARBA" id="ARBA00022434"/>
    </source>
</evidence>
<dbReference type="InterPro" id="IPR012347">
    <property type="entry name" value="Ferritin-like"/>
</dbReference>
<dbReference type="Pfam" id="PF00210">
    <property type="entry name" value="Ferritin"/>
    <property type="match status" value="1"/>
</dbReference>
<feature type="binding site" evidence="7">
    <location>
        <position position="18"/>
    </location>
    <ligand>
        <name>Fe cation</name>
        <dbReference type="ChEBI" id="CHEBI:24875"/>
        <label>1</label>
    </ligand>
</feature>
<evidence type="ECO:0000313" key="10">
    <source>
        <dbReference type="EMBL" id="EGN57888.1"/>
    </source>
</evidence>
<keyword evidence="8" id="KW-0963">Cytoplasm</keyword>
<dbReference type="EC" id="1.16.3.2" evidence="8"/>
<evidence type="ECO:0000256" key="4">
    <source>
        <dbReference type="ARBA" id="ARBA00023002"/>
    </source>
</evidence>
<dbReference type="Gene3D" id="1.20.1260.10">
    <property type="match status" value="1"/>
</dbReference>
<dbReference type="Proteomes" id="UP000002772">
    <property type="component" value="Unassembled WGS sequence"/>
</dbReference>
<evidence type="ECO:0000313" key="11">
    <source>
        <dbReference type="Proteomes" id="UP000002772"/>
    </source>
</evidence>
<dbReference type="eggNOG" id="COG1528">
    <property type="taxonomic scope" value="Bacteria"/>
</dbReference>